<evidence type="ECO:0000313" key="5">
    <source>
        <dbReference type="EMBL" id="AXK39382.1"/>
    </source>
</evidence>
<dbReference type="PRINTS" id="PR00778">
    <property type="entry name" value="HTHARSR"/>
</dbReference>
<dbReference type="Gene3D" id="1.10.10.10">
    <property type="entry name" value="Winged helix-like DNA-binding domain superfamily/Winged helix DNA-binding domain"/>
    <property type="match status" value="1"/>
</dbReference>
<name>A0A345Y630_9NEIS</name>
<organism evidence="5 6">
    <name type="scientific">Crenobacter cavernae</name>
    <dbReference type="NCBI Taxonomy" id="2290923"/>
    <lineage>
        <taxon>Bacteria</taxon>
        <taxon>Pseudomonadati</taxon>
        <taxon>Pseudomonadota</taxon>
        <taxon>Betaproteobacteria</taxon>
        <taxon>Neisseriales</taxon>
        <taxon>Neisseriaceae</taxon>
        <taxon>Crenobacter</taxon>
    </lineage>
</organism>
<dbReference type="PANTHER" id="PTHR43132:SF2">
    <property type="entry name" value="ARSENICAL RESISTANCE OPERON REPRESSOR ARSR-RELATED"/>
    <property type="match status" value="1"/>
</dbReference>
<dbReference type="CDD" id="cd00090">
    <property type="entry name" value="HTH_ARSR"/>
    <property type="match status" value="1"/>
</dbReference>
<dbReference type="Pfam" id="PF12840">
    <property type="entry name" value="HTH_20"/>
    <property type="match status" value="1"/>
</dbReference>
<keyword evidence="3" id="KW-0804">Transcription</keyword>
<dbReference type="Proteomes" id="UP000254537">
    <property type="component" value="Chromosome"/>
</dbReference>
<feature type="domain" description="HTH arsR-type" evidence="4">
    <location>
        <begin position="1"/>
        <end position="95"/>
    </location>
</feature>
<dbReference type="SUPFAM" id="SSF46785">
    <property type="entry name" value="Winged helix' DNA-binding domain"/>
    <property type="match status" value="1"/>
</dbReference>
<dbReference type="KEGG" id="ccah:DWG20_08010"/>
<dbReference type="SMART" id="SM00418">
    <property type="entry name" value="HTH_ARSR"/>
    <property type="match status" value="1"/>
</dbReference>
<dbReference type="InterPro" id="IPR051011">
    <property type="entry name" value="Metal_resp_trans_reg"/>
</dbReference>
<dbReference type="GO" id="GO:0003700">
    <property type="term" value="F:DNA-binding transcription factor activity"/>
    <property type="evidence" value="ECO:0007669"/>
    <property type="project" value="InterPro"/>
</dbReference>
<dbReference type="PANTHER" id="PTHR43132">
    <property type="entry name" value="ARSENICAL RESISTANCE OPERON REPRESSOR ARSR-RELATED"/>
    <property type="match status" value="1"/>
</dbReference>
<dbReference type="InterPro" id="IPR036390">
    <property type="entry name" value="WH_DNA-bd_sf"/>
</dbReference>
<evidence type="ECO:0000259" key="4">
    <source>
        <dbReference type="PROSITE" id="PS50987"/>
    </source>
</evidence>
<dbReference type="NCBIfam" id="NF033788">
    <property type="entry name" value="HTH_metalloreg"/>
    <property type="match status" value="1"/>
</dbReference>
<dbReference type="InterPro" id="IPR036388">
    <property type="entry name" value="WH-like_DNA-bd_sf"/>
</dbReference>
<dbReference type="OrthoDB" id="5297460at2"/>
<dbReference type="InterPro" id="IPR011991">
    <property type="entry name" value="ArsR-like_HTH"/>
</dbReference>
<evidence type="ECO:0000256" key="3">
    <source>
        <dbReference type="ARBA" id="ARBA00023163"/>
    </source>
</evidence>
<gene>
    <name evidence="5" type="ORF">DWG20_08010</name>
</gene>
<dbReference type="EMBL" id="CP031337">
    <property type="protein sequence ID" value="AXK39382.1"/>
    <property type="molecule type" value="Genomic_DNA"/>
</dbReference>
<keyword evidence="1" id="KW-0805">Transcription regulation</keyword>
<dbReference type="AlphaFoldDB" id="A0A345Y630"/>
<reference evidence="5 6" key="1">
    <citation type="submission" date="2018-07" db="EMBL/GenBank/DDBJ databases">
        <title>Crenobacter cavernae sp. nov., isolated from a karst cave.</title>
        <authorList>
            <person name="Zhu H."/>
        </authorList>
    </citation>
    <scope>NUCLEOTIDE SEQUENCE [LARGE SCALE GENOMIC DNA]</scope>
    <source>
        <strain evidence="5 6">K1W11S-77</strain>
    </source>
</reference>
<dbReference type="PROSITE" id="PS50987">
    <property type="entry name" value="HTH_ARSR_2"/>
    <property type="match status" value="1"/>
</dbReference>
<proteinExistence type="predicted"/>
<evidence type="ECO:0000256" key="1">
    <source>
        <dbReference type="ARBA" id="ARBA00023015"/>
    </source>
</evidence>
<evidence type="ECO:0000256" key="2">
    <source>
        <dbReference type="ARBA" id="ARBA00023125"/>
    </source>
</evidence>
<sequence>MNQTDAVKRLAALAQETRLAVFRALVQAGDAGMTPGTLSETLALAPATLSFHLKELANAGLVASRQEGRYIHYRADYAAMNALVGYLTENCCAGTACGAPATPCC</sequence>
<keyword evidence="2" id="KW-0238">DNA-binding</keyword>
<dbReference type="InterPro" id="IPR001845">
    <property type="entry name" value="HTH_ArsR_DNA-bd_dom"/>
</dbReference>
<protein>
    <submittedName>
        <fullName evidence="5">Transcriptional regulator</fullName>
    </submittedName>
</protein>
<accession>A0A345Y630</accession>
<dbReference type="GO" id="GO:0003677">
    <property type="term" value="F:DNA binding"/>
    <property type="evidence" value="ECO:0007669"/>
    <property type="project" value="UniProtKB-KW"/>
</dbReference>
<dbReference type="RefSeq" id="WP_115433317.1">
    <property type="nucleotide sequence ID" value="NZ_CP031337.1"/>
</dbReference>
<evidence type="ECO:0000313" key="6">
    <source>
        <dbReference type="Proteomes" id="UP000254537"/>
    </source>
</evidence>